<evidence type="ECO:0000313" key="2">
    <source>
        <dbReference type="Proteomes" id="UP000244336"/>
    </source>
</evidence>
<organism evidence="1 2">
    <name type="scientific">Panicum hallii var. hallii</name>
    <dbReference type="NCBI Taxonomy" id="1504633"/>
    <lineage>
        <taxon>Eukaryota</taxon>
        <taxon>Viridiplantae</taxon>
        <taxon>Streptophyta</taxon>
        <taxon>Embryophyta</taxon>
        <taxon>Tracheophyta</taxon>
        <taxon>Spermatophyta</taxon>
        <taxon>Magnoliopsida</taxon>
        <taxon>Liliopsida</taxon>
        <taxon>Poales</taxon>
        <taxon>Poaceae</taxon>
        <taxon>PACMAD clade</taxon>
        <taxon>Panicoideae</taxon>
        <taxon>Panicodae</taxon>
        <taxon>Paniceae</taxon>
        <taxon>Panicinae</taxon>
        <taxon>Panicum</taxon>
        <taxon>Panicum sect. Panicum</taxon>
    </lineage>
</organism>
<accession>A0A2T7C9B6</accession>
<gene>
    <name evidence="1" type="ORF">GQ55_9G375400</name>
</gene>
<dbReference type="EMBL" id="CM009757">
    <property type="protein sequence ID" value="PUZ39843.1"/>
    <property type="molecule type" value="Genomic_DNA"/>
</dbReference>
<dbReference type="Proteomes" id="UP000244336">
    <property type="component" value="Chromosome 9"/>
</dbReference>
<reference evidence="1 2" key="1">
    <citation type="submission" date="2018-04" db="EMBL/GenBank/DDBJ databases">
        <title>WGS assembly of Panicum hallii var. hallii HAL2.</title>
        <authorList>
            <person name="Lovell J."/>
            <person name="Jenkins J."/>
            <person name="Lowry D."/>
            <person name="Mamidi S."/>
            <person name="Sreedasyam A."/>
            <person name="Weng X."/>
            <person name="Barry K."/>
            <person name="Bonette J."/>
            <person name="Campitelli B."/>
            <person name="Daum C."/>
            <person name="Gordon S."/>
            <person name="Gould B."/>
            <person name="Lipzen A."/>
            <person name="MacQueen A."/>
            <person name="Palacio-Mejia J."/>
            <person name="Plott C."/>
            <person name="Shakirov E."/>
            <person name="Shu S."/>
            <person name="Yoshinaga Y."/>
            <person name="Zane M."/>
            <person name="Rokhsar D."/>
            <person name="Grimwood J."/>
            <person name="Schmutz J."/>
            <person name="Juenger T."/>
        </authorList>
    </citation>
    <scope>NUCLEOTIDE SEQUENCE [LARGE SCALE GENOMIC DNA]</scope>
    <source>
        <strain evidence="2">cv. HAL2</strain>
    </source>
</reference>
<protein>
    <submittedName>
        <fullName evidence="1">Uncharacterized protein</fullName>
    </submittedName>
</protein>
<keyword evidence="2" id="KW-1185">Reference proteome</keyword>
<sequence length="58" mass="6539">MIPETCASQEAGDKYYANSKPVDILVASLHRAEFDHVEAPSFAHWIWSRLLIGYTSCL</sequence>
<proteinExistence type="predicted"/>
<name>A0A2T7C9B6_9POAL</name>
<dbReference type="AlphaFoldDB" id="A0A2T7C9B6"/>
<evidence type="ECO:0000313" key="1">
    <source>
        <dbReference type="EMBL" id="PUZ39843.1"/>
    </source>
</evidence>
<dbReference type="Gramene" id="PUZ39843">
    <property type="protein sequence ID" value="PUZ39843"/>
    <property type="gene ID" value="GQ55_9G375400"/>
</dbReference>